<dbReference type="GO" id="GO:0061157">
    <property type="term" value="P:mRNA destabilization"/>
    <property type="evidence" value="ECO:0007669"/>
    <property type="project" value="TreeGrafter"/>
</dbReference>
<accession>A0AAV1CP00</accession>
<dbReference type="Gene3D" id="3.10.590.10">
    <property type="entry name" value="ph1033 like domains"/>
    <property type="match status" value="1"/>
</dbReference>
<keyword evidence="1" id="KW-0694">RNA-binding</keyword>
<dbReference type="InterPro" id="IPR007275">
    <property type="entry name" value="YTH_domain"/>
</dbReference>
<protein>
    <recommendedName>
        <fullName evidence="1">YTH domain-containing family protein</fullName>
    </recommendedName>
</protein>
<comment type="function">
    <text evidence="1">Specifically recognizes and binds N6-methyladenosine (m6A)-containing RNAs, and regulates mRNA stability. M6A is a modification present at internal sites of mRNAs and some non-coding RNAs and plays a role in mRNA stability and processing.</text>
</comment>
<sequence length="624" mass="68423">MAAIAQSSGQAADLLQKLTLDSLDKPLQAAEPAKKGSAVKYGVDVAGSQMNGFSKPFERTASPHPDFMNPSMFYSPSGYPSSTYYYGGFNGSSVGDWDHYGSTNGVEIPPGVYGDYQNSYSYAPYGTYSSTGCTPDTALYGPQHFQYPTCYIPPSAVSNGTYVPNGVNSAQKDSTSLAADSVQLSTGTVKVNQNFSANDVLSNDMSKSSRPNYHNPNVKSNDFYGWGGLSTVGSANTSTFSYGHNYAPVRNQNLSHLPHYMGMQQPAAGSGMDRTGYVSRMYPSSRMFNQYPNASRRGAGYFSSGYEPRINGRGWLAVDYKYRSKFRGNNFTGSGNESLNGLNEVNKGPRARVFKDQKDSDSTTLEVGSLSVTLKSVTLDGKSGEDNSICTDREQYNRDDFPESYSDAKFFVIKSYSEDDVHKSIKYRVWTSTPNGNKKLDAAFKEAQEKEKSGGCPVFLLFSVNASGQFVGLAEMTGPVDFDKSLEHWQQDKWTGCFPVKWHLVKDVPNTVLRHITLENNENKPVTNSRDTQEVMLEQGNEIVKLIKGHLSITCILDDFEFYEGREKAMQEKKAKQPQFNKHQVGDSAVLGSDKTEIASKQAAQTSVSSSSPLPEESEAAKAT</sequence>
<name>A0AAV1CP00_OLDCO</name>
<evidence type="ECO:0000313" key="5">
    <source>
        <dbReference type="Proteomes" id="UP001161247"/>
    </source>
</evidence>
<evidence type="ECO:0000259" key="3">
    <source>
        <dbReference type="PROSITE" id="PS50882"/>
    </source>
</evidence>
<proteinExistence type="inferred from homology"/>
<feature type="compositionally biased region" description="Low complexity" evidence="2">
    <location>
        <begin position="599"/>
        <end position="624"/>
    </location>
</feature>
<evidence type="ECO:0000256" key="2">
    <source>
        <dbReference type="SAM" id="MobiDB-lite"/>
    </source>
</evidence>
<evidence type="ECO:0000256" key="1">
    <source>
        <dbReference type="RuleBase" id="RU369095"/>
    </source>
</evidence>
<comment type="similarity">
    <text evidence="1">Belongs to the YTHDF family.</text>
</comment>
<dbReference type="Pfam" id="PF04146">
    <property type="entry name" value="YTH"/>
    <property type="match status" value="1"/>
</dbReference>
<organism evidence="4 5">
    <name type="scientific">Oldenlandia corymbosa var. corymbosa</name>
    <dbReference type="NCBI Taxonomy" id="529605"/>
    <lineage>
        <taxon>Eukaryota</taxon>
        <taxon>Viridiplantae</taxon>
        <taxon>Streptophyta</taxon>
        <taxon>Embryophyta</taxon>
        <taxon>Tracheophyta</taxon>
        <taxon>Spermatophyta</taxon>
        <taxon>Magnoliopsida</taxon>
        <taxon>eudicotyledons</taxon>
        <taxon>Gunneridae</taxon>
        <taxon>Pentapetalae</taxon>
        <taxon>asterids</taxon>
        <taxon>lamiids</taxon>
        <taxon>Gentianales</taxon>
        <taxon>Rubiaceae</taxon>
        <taxon>Rubioideae</taxon>
        <taxon>Spermacoceae</taxon>
        <taxon>Hedyotis-Oldenlandia complex</taxon>
        <taxon>Oldenlandia</taxon>
    </lineage>
</organism>
<dbReference type="PANTHER" id="PTHR12357:SF99">
    <property type="entry name" value="YTH DOMAIN-CONTAINING PROTEIN ECT2-RELATED"/>
    <property type="match status" value="1"/>
</dbReference>
<reference evidence="4" key="1">
    <citation type="submission" date="2023-03" db="EMBL/GenBank/DDBJ databases">
        <authorList>
            <person name="Julca I."/>
        </authorList>
    </citation>
    <scope>NUCLEOTIDE SEQUENCE</scope>
</reference>
<dbReference type="AlphaFoldDB" id="A0AAV1CP00"/>
<evidence type="ECO:0000313" key="4">
    <source>
        <dbReference type="EMBL" id="CAI9096343.1"/>
    </source>
</evidence>
<feature type="domain" description="YTH" evidence="3">
    <location>
        <begin position="408"/>
        <end position="547"/>
    </location>
</feature>
<dbReference type="Proteomes" id="UP001161247">
    <property type="component" value="Chromosome 2"/>
</dbReference>
<keyword evidence="5" id="KW-1185">Reference proteome</keyword>
<dbReference type="GO" id="GO:1990247">
    <property type="term" value="F:N6-methyladenosine-containing RNA reader activity"/>
    <property type="evidence" value="ECO:0007669"/>
    <property type="project" value="UniProtKB-UniRule"/>
</dbReference>
<dbReference type="EMBL" id="OX459119">
    <property type="protein sequence ID" value="CAI9096343.1"/>
    <property type="molecule type" value="Genomic_DNA"/>
</dbReference>
<gene>
    <name evidence="4" type="ORF">OLC1_LOCUS7121</name>
</gene>
<feature type="region of interest" description="Disordered" evidence="2">
    <location>
        <begin position="572"/>
        <end position="624"/>
    </location>
</feature>
<dbReference type="InterPro" id="IPR045168">
    <property type="entry name" value="YTH_prot"/>
</dbReference>
<dbReference type="GO" id="GO:0003729">
    <property type="term" value="F:mRNA binding"/>
    <property type="evidence" value="ECO:0007669"/>
    <property type="project" value="UniProtKB-UniRule"/>
</dbReference>
<dbReference type="GO" id="GO:0005737">
    <property type="term" value="C:cytoplasm"/>
    <property type="evidence" value="ECO:0007669"/>
    <property type="project" value="TreeGrafter"/>
</dbReference>
<dbReference type="PANTHER" id="PTHR12357">
    <property type="entry name" value="YTH YT521-B HOMOLOGY DOMAIN-CONTAINING"/>
    <property type="match status" value="1"/>
</dbReference>
<dbReference type="CDD" id="cd21134">
    <property type="entry name" value="YTH"/>
    <property type="match status" value="1"/>
</dbReference>
<dbReference type="PROSITE" id="PS50882">
    <property type="entry name" value="YTH"/>
    <property type="match status" value="1"/>
</dbReference>